<keyword evidence="4" id="KW-1185">Reference proteome</keyword>
<dbReference type="CDD" id="cd00118">
    <property type="entry name" value="LysM"/>
    <property type="match status" value="1"/>
</dbReference>
<dbReference type="Gene3D" id="3.10.350.10">
    <property type="entry name" value="LysM domain"/>
    <property type="match status" value="1"/>
</dbReference>
<feature type="domain" description="LysM" evidence="2">
    <location>
        <begin position="36"/>
        <end position="86"/>
    </location>
</feature>
<name>A0ABS2QGQ2_9BACI</name>
<evidence type="ECO:0000256" key="1">
    <source>
        <dbReference type="SAM" id="Phobius"/>
    </source>
</evidence>
<reference evidence="3 4" key="1">
    <citation type="submission" date="2021-01" db="EMBL/GenBank/DDBJ databases">
        <title>Genomic Encyclopedia of Type Strains, Phase IV (KMG-IV): sequencing the most valuable type-strain genomes for metagenomic binning, comparative biology and taxonomic classification.</title>
        <authorList>
            <person name="Goeker M."/>
        </authorList>
    </citation>
    <scope>NUCLEOTIDE SEQUENCE [LARGE SCALE GENOMIC DNA]</scope>
    <source>
        <strain evidence="3 4">DSM 105482</strain>
    </source>
</reference>
<dbReference type="EMBL" id="JAFBFI010000005">
    <property type="protein sequence ID" value="MBM7692140.1"/>
    <property type="molecule type" value="Genomic_DNA"/>
</dbReference>
<keyword evidence="1" id="KW-0472">Membrane</keyword>
<proteinExistence type="predicted"/>
<protein>
    <submittedName>
        <fullName evidence="3">LysM repeat protein</fullName>
    </submittedName>
</protein>
<keyword evidence="1" id="KW-1133">Transmembrane helix</keyword>
<evidence type="ECO:0000313" key="4">
    <source>
        <dbReference type="Proteomes" id="UP000823486"/>
    </source>
</evidence>
<dbReference type="Proteomes" id="UP000823486">
    <property type="component" value="Unassembled WGS sequence"/>
</dbReference>
<keyword evidence="1" id="KW-0812">Transmembrane</keyword>
<dbReference type="Pfam" id="PF01476">
    <property type="entry name" value="LysM"/>
    <property type="match status" value="1"/>
</dbReference>
<accession>A0ABS2QGQ2</accession>
<evidence type="ECO:0000259" key="2">
    <source>
        <dbReference type="PROSITE" id="PS51782"/>
    </source>
</evidence>
<comment type="caution">
    <text evidence="3">The sequence shown here is derived from an EMBL/GenBank/DDBJ whole genome shotgun (WGS) entry which is preliminary data.</text>
</comment>
<dbReference type="InterPro" id="IPR036779">
    <property type="entry name" value="LysM_dom_sf"/>
</dbReference>
<evidence type="ECO:0000313" key="3">
    <source>
        <dbReference type="EMBL" id="MBM7692140.1"/>
    </source>
</evidence>
<dbReference type="PROSITE" id="PS51782">
    <property type="entry name" value="LYSM"/>
    <property type="match status" value="1"/>
</dbReference>
<dbReference type="SUPFAM" id="SSF54106">
    <property type="entry name" value="LysM domain"/>
    <property type="match status" value="1"/>
</dbReference>
<feature type="transmembrane region" description="Helical" evidence="1">
    <location>
        <begin position="7"/>
        <end position="26"/>
    </location>
</feature>
<sequence>MKNLLRNHTYTISFLAIIFIFSLIFLQNSEEKYKSATVTVAEGDTLWTIAERYETDDLPKEKMISWIEENNKINNGLIRTGDEIKIPYTLDAGTGSLASE</sequence>
<organism evidence="3 4">
    <name type="scientific">Peribacillus deserti</name>
    <dbReference type="NCBI Taxonomy" id="673318"/>
    <lineage>
        <taxon>Bacteria</taxon>
        <taxon>Bacillati</taxon>
        <taxon>Bacillota</taxon>
        <taxon>Bacilli</taxon>
        <taxon>Bacillales</taxon>
        <taxon>Bacillaceae</taxon>
        <taxon>Peribacillus</taxon>
    </lineage>
</organism>
<dbReference type="RefSeq" id="WP_204541024.1">
    <property type="nucleotide sequence ID" value="NZ_JAFBFI010000005.1"/>
</dbReference>
<dbReference type="InterPro" id="IPR018392">
    <property type="entry name" value="LysM"/>
</dbReference>
<gene>
    <name evidence="3" type="ORF">JOC77_001567</name>
</gene>
<dbReference type="SMART" id="SM00257">
    <property type="entry name" value="LysM"/>
    <property type="match status" value="1"/>
</dbReference>